<comment type="caution">
    <text evidence="2">The sequence shown here is derived from an EMBL/GenBank/DDBJ whole genome shotgun (WGS) entry which is preliminary data.</text>
</comment>
<sequence>MNISNDSPIPLGFVSDVPTTLAWENDDFSEETRSSKGTTHITEGIIIQREQSTSTLLQRRDIRSRSLPADIRKTVNLNDAMQNKEIEEEHHILPQIDAKKNDLAFCLCRYLAHFPLQTYQDPNPTLIPDMTEIDEEALLAGDNSDNYNENFTMNNSLEIDELCLYDMEDKATNEHEQNTGSPDTDKQHINEPSIEQNITEQCMDRPNTDEVDMDITEEANNNDANSHQNSSTNQHQSHNKDNMHNHTHNSIDFIDVPKHLLTSFMDLKYDTTNYLQTWKTYKNTGKQIHYLLA</sequence>
<feature type="compositionally biased region" description="Low complexity" evidence="1">
    <location>
        <begin position="225"/>
        <end position="236"/>
    </location>
</feature>
<evidence type="ECO:0000313" key="2">
    <source>
        <dbReference type="EMBL" id="CAB3994686.1"/>
    </source>
</evidence>
<organism evidence="2 3">
    <name type="scientific">Paramuricea clavata</name>
    <name type="common">Red gorgonian</name>
    <name type="synonym">Violescent sea-whip</name>
    <dbReference type="NCBI Taxonomy" id="317549"/>
    <lineage>
        <taxon>Eukaryota</taxon>
        <taxon>Metazoa</taxon>
        <taxon>Cnidaria</taxon>
        <taxon>Anthozoa</taxon>
        <taxon>Octocorallia</taxon>
        <taxon>Malacalcyonacea</taxon>
        <taxon>Plexauridae</taxon>
        <taxon>Paramuricea</taxon>
    </lineage>
</organism>
<keyword evidence="3" id="KW-1185">Reference proteome</keyword>
<accession>A0A6S7GXA3</accession>
<name>A0A6S7GXA3_PARCT</name>
<evidence type="ECO:0000313" key="3">
    <source>
        <dbReference type="Proteomes" id="UP001152795"/>
    </source>
</evidence>
<protein>
    <submittedName>
        <fullName evidence="2">Uncharacterized protein</fullName>
    </submittedName>
</protein>
<dbReference type="EMBL" id="CACRXK020002516">
    <property type="protein sequence ID" value="CAB3994686.1"/>
    <property type="molecule type" value="Genomic_DNA"/>
</dbReference>
<feature type="region of interest" description="Disordered" evidence="1">
    <location>
        <begin position="220"/>
        <end position="249"/>
    </location>
</feature>
<gene>
    <name evidence="2" type="ORF">PACLA_8A056168</name>
</gene>
<evidence type="ECO:0000256" key="1">
    <source>
        <dbReference type="SAM" id="MobiDB-lite"/>
    </source>
</evidence>
<reference evidence="2" key="1">
    <citation type="submission" date="2020-04" db="EMBL/GenBank/DDBJ databases">
        <authorList>
            <person name="Alioto T."/>
            <person name="Alioto T."/>
            <person name="Gomez Garrido J."/>
        </authorList>
    </citation>
    <scope>NUCLEOTIDE SEQUENCE</scope>
    <source>
        <strain evidence="2">A484AB</strain>
    </source>
</reference>
<dbReference type="Proteomes" id="UP001152795">
    <property type="component" value="Unassembled WGS sequence"/>
</dbReference>
<proteinExistence type="predicted"/>
<dbReference type="AlphaFoldDB" id="A0A6S7GXA3"/>